<dbReference type="STRING" id="1592317.DPF_0632"/>
<evidence type="ECO:0000259" key="1">
    <source>
        <dbReference type="PROSITE" id="PS50042"/>
    </source>
</evidence>
<evidence type="ECO:0000313" key="2">
    <source>
        <dbReference type="EMBL" id="GAU07933.1"/>
    </source>
</evidence>
<proteinExistence type="predicted"/>
<dbReference type="AlphaFoldDB" id="A0A194AF24"/>
<feature type="domain" description="Cyclic nucleotide-binding" evidence="1">
    <location>
        <begin position="21"/>
        <end position="99"/>
    </location>
</feature>
<dbReference type="Proteomes" id="UP000095200">
    <property type="component" value="Unassembled WGS sequence"/>
</dbReference>
<dbReference type="SUPFAM" id="SSF51206">
    <property type="entry name" value="cAMP-binding domain-like"/>
    <property type="match status" value="2"/>
</dbReference>
<keyword evidence="3" id="KW-1185">Reference proteome</keyword>
<dbReference type="EMBL" id="BDFE01000008">
    <property type="protein sequence ID" value="GAU07933.1"/>
    <property type="molecule type" value="Genomic_DNA"/>
</dbReference>
<name>A0A194AF24_9BACT</name>
<protein>
    <recommendedName>
        <fullName evidence="1">Cyclic nucleotide-binding domain-containing protein</fullName>
    </recommendedName>
</protein>
<dbReference type="InterPro" id="IPR000595">
    <property type="entry name" value="cNMP-bd_dom"/>
</dbReference>
<accession>A0A194AF24</accession>
<evidence type="ECO:0000313" key="3">
    <source>
        <dbReference type="Proteomes" id="UP000095200"/>
    </source>
</evidence>
<dbReference type="PANTHER" id="PTHR24567:SF26">
    <property type="entry name" value="REGULATORY PROTEIN YEIL"/>
    <property type="match status" value="1"/>
</dbReference>
<dbReference type="InterPro" id="IPR014710">
    <property type="entry name" value="RmlC-like_jellyroll"/>
</dbReference>
<dbReference type="InterPro" id="IPR018490">
    <property type="entry name" value="cNMP-bd_dom_sf"/>
</dbReference>
<dbReference type="InterPro" id="IPR050397">
    <property type="entry name" value="Env_Response_Regulators"/>
</dbReference>
<dbReference type="PANTHER" id="PTHR24567">
    <property type="entry name" value="CRP FAMILY TRANSCRIPTIONAL REGULATORY PROTEIN"/>
    <property type="match status" value="1"/>
</dbReference>
<dbReference type="GO" id="GO:0003700">
    <property type="term" value="F:DNA-binding transcription factor activity"/>
    <property type="evidence" value="ECO:0007669"/>
    <property type="project" value="TreeGrafter"/>
</dbReference>
<dbReference type="RefSeq" id="WP_069857433.1">
    <property type="nucleotide sequence ID" value="NZ_BDFE01000008.1"/>
</dbReference>
<reference evidence="3" key="1">
    <citation type="submission" date="2016-06" db="EMBL/GenBank/DDBJ databases">
        <title>Draft genome sequence of Desulfoplanes formicivorans strain Pf12B.</title>
        <authorList>
            <person name="Watanabe M."/>
            <person name="Kojima H."/>
            <person name="Fukui M."/>
        </authorList>
    </citation>
    <scope>NUCLEOTIDE SEQUENCE [LARGE SCALE GENOMIC DNA]</scope>
    <source>
        <strain evidence="3">Pf12B</strain>
    </source>
</reference>
<dbReference type="Gene3D" id="2.60.120.10">
    <property type="entry name" value="Jelly Rolls"/>
    <property type="match status" value="2"/>
</dbReference>
<sequence length="262" mass="28157">MHAAHSNPATHSAPAPAIESFPEGATLFAAGETALRFYILLGGSVALTKGNGPPVHLRGRHAFGIEGIINPSGTHPCTAIALEPCRVATYQADMVDDLLQNSPRTLQLILKGLAHVLEASWARLDKTHPGQMQTQFVGKIQTMGPGQWVMQDGEMSTEIYRIISTDKGLEVVKNGNQLAVITEPGEIFGEMAFLLNEGRTAGIRSLGNSVLEVYSPEQLISMLADYPDFSLRLVTTLAQRLAKTSRELAEIKGSMPTSAPSK</sequence>
<dbReference type="Pfam" id="PF00027">
    <property type="entry name" value="cNMP_binding"/>
    <property type="match status" value="2"/>
</dbReference>
<dbReference type="OrthoDB" id="5453547at2"/>
<gene>
    <name evidence="2" type="ORF">DPF_0632</name>
</gene>
<feature type="domain" description="Cyclic nucleotide-binding" evidence="1">
    <location>
        <begin position="145"/>
        <end position="240"/>
    </location>
</feature>
<organism evidence="2 3">
    <name type="scientific">Desulfoplanes formicivorans</name>
    <dbReference type="NCBI Taxonomy" id="1592317"/>
    <lineage>
        <taxon>Bacteria</taxon>
        <taxon>Pseudomonadati</taxon>
        <taxon>Thermodesulfobacteriota</taxon>
        <taxon>Desulfovibrionia</taxon>
        <taxon>Desulfovibrionales</taxon>
        <taxon>Desulfoplanaceae</taxon>
        <taxon>Desulfoplanes</taxon>
    </lineage>
</organism>
<dbReference type="GO" id="GO:0005829">
    <property type="term" value="C:cytosol"/>
    <property type="evidence" value="ECO:0007669"/>
    <property type="project" value="TreeGrafter"/>
</dbReference>
<dbReference type="SMART" id="SM00100">
    <property type="entry name" value="cNMP"/>
    <property type="match status" value="2"/>
</dbReference>
<comment type="caution">
    <text evidence="2">The sequence shown here is derived from an EMBL/GenBank/DDBJ whole genome shotgun (WGS) entry which is preliminary data.</text>
</comment>
<dbReference type="PROSITE" id="PS50042">
    <property type="entry name" value="CNMP_BINDING_3"/>
    <property type="match status" value="2"/>
</dbReference>
<dbReference type="CDD" id="cd00038">
    <property type="entry name" value="CAP_ED"/>
    <property type="match status" value="2"/>
</dbReference>